<dbReference type="SUPFAM" id="SSF89447">
    <property type="entry name" value="AbrB/MazE/MraZ-like"/>
    <property type="match status" value="1"/>
</dbReference>
<feature type="region of interest" description="Disordered" evidence="1">
    <location>
        <begin position="63"/>
        <end position="87"/>
    </location>
</feature>
<accession>A0ABZ0S701</accession>
<dbReference type="Proteomes" id="UP001432180">
    <property type="component" value="Chromosome"/>
</dbReference>
<dbReference type="NCBIfam" id="NF040493">
    <property type="entry name" value="TA_anti_VapB"/>
    <property type="match status" value="1"/>
</dbReference>
<dbReference type="Gene3D" id="2.10.260.10">
    <property type="match status" value="1"/>
</dbReference>
<protein>
    <submittedName>
        <fullName evidence="3">Virulence-associated protein</fullName>
    </submittedName>
</protein>
<reference evidence="3 4" key="1">
    <citation type="journal article" date="2023" name="Microorganisms">
        <title>Thiorhodovibrio frisius and Trv. litoralis spp. nov., Two Novel Members from a Clade of Fastidious Purple Sulfur Bacteria That Exhibit Unique Red-Shifted Light-Harvesting Capabilities.</title>
        <authorList>
            <person name="Methner A."/>
            <person name="Kuzyk S.B."/>
            <person name="Petersen J."/>
            <person name="Bauer S."/>
            <person name="Brinkmann H."/>
            <person name="Sichau K."/>
            <person name="Wanner G."/>
            <person name="Wolf J."/>
            <person name="Neumann-Schaal M."/>
            <person name="Henke P."/>
            <person name="Tank M."/>
            <person name="Sproer C."/>
            <person name="Bunk B."/>
            <person name="Overmann J."/>
        </authorList>
    </citation>
    <scope>NUCLEOTIDE SEQUENCE [LARGE SCALE GENOMIC DNA]</scope>
    <source>
        <strain evidence="3 4">DSM 6702</strain>
    </source>
</reference>
<name>A0ABZ0S701_9GAMM</name>
<gene>
    <name evidence="3" type="ORF">Thiowin_01037</name>
</gene>
<dbReference type="InterPro" id="IPR047976">
    <property type="entry name" value="Anti_VapB2-like"/>
</dbReference>
<evidence type="ECO:0000259" key="2">
    <source>
        <dbReference type="Pfam" id="PF04014"/>
    </source>
</evidence>
<keyword evidence="4" id="KW-1185">Reference proteome</keyword>
<dbReference type="EMBL" id="CP121472">
    <property type="protein sequence ID" value="WPL16092.1"/>
    <property type="molecule type" value="Genomic_DNA"/>
</dbReference>
<evidence type="ECO:0000313" key="3">
    <source>
        <dbReference type="EMBL" id="WPL16092.1"/>
    </source>
</evidence>
<sequence length="87" mass="9634">MQTRIFKSGNSLAVRIPKELAFADNVQEVMIERIGTALVLRPTEAQSLADIMDICTMFTPDFMSDGRAPSPETDRDWGTFGKAAEQP</sequence>
<organism evidence="3 4">
    <name type="scientific">Thiorhodovibrio winogradskyi</name>
    <dbReference type="NCBI Taxonomy" id="77007"/>
    <lineage>
        <taxon>Bacteria</taxon>
        <taxon>Pseudomonadati</taxon>
        <taxon>Pseudomonadota</taxon>
        <taxon>Gammaproteobacteria</taxon>
        <taxon>Chromatiales</taxon>
        <taxon>Chromatiaceae</taxon>
        <taxon>Thiorhodovibrio</taxon>
    </lineage>
</organism>
<dbReference type="InterPro" id="IPR007159">
    <property type="entry name" value="SpoVT-AbrB_dom"/>
</dbReference>
<dbReference type="Pfam" id="PF04014">
    <property type="entry name" value="MazE_antitoxin"/>
    <property type="match status" value="1"/>
</dbReference>
<evidence type="ECO:0000256" key="1">
    <source>
        <dbReference type="SAM" id="MobiDB-lite"/>
    </source>
</evidence>
<dbReference type="RefSeq" id="WP_328986642.1">
    <property type="nucleotide sequence ID" value="NZ_CP121472.1"/>
</dbReference>
<dbReference type="InterPro" id="IPR037914">
    <property type="entry name" value="SpoVT-AbrB_sf"/>
</dbReference>
<proteinExistence type="predicted"/>
<evidence type="ECO:0000313" key="4">
    <source>
        <dbReference type="Proteomes" id="UP001432180"/>
    </source>
</evidence>
<feature type="domain" description="SpoVT-AbrB" evidence="2">
    <location>
        <begin position="5"/>
        <end position="43"/>
    </location>
</feature>